<sequence length="138" mass="15845">MSNDYNDSLEEARRKLVGDNADWIVKFDVEDYVNNPPMIRILYQEKQLLQTECFGLKKDLEEQVVEFNELHSKTVRLSEQLNQVQKDSLPIFTLSVLANLMTGIGINLLTSNSQQWIGGLFIIASVVILIIIYQKTLK</sequence>
<protein>
    <submittedName>
        <fullName evidence="2">Uncharacterized protein</fullName>
    </submittedName>
</protein>
<name>A0A977L2N7_9CYAN</name>
<dbReference type="EMBL" id="CP073041">
    <property type="protein sequence ID" value="UXE64412.1"/>
    <property type="molecule type" value="Genomic_DNA"/>
</dbReference>
<keyword evidence="1" id="KW-0472">Membrane</keyword>
<dbReference type="AlphaFoldDB" id="A0A977L2N7"/>
<evidence type="ECO:0000256" key="1">
    <source>
        <dbReference type="SAM" id="Phobius"/>
    </source>
</evidence>
<reference evidence="2" key="1">
    <citation type="submission" date="2021-04" db="EMBL/GenBank/DDBJ databases">
        <title>Genome sequence of Woronichinia naegeliana from Washington state freshwater lake bloom.</title>
        <authorList>
            <person name="Dreher T.W."/>
        </authorList>
    </citation>
    <scope>NUCLEOTIDE SEQUENCE</scope>
    <source>
        <strain evidence="2">WA131</strain>
    </source>
</reference>
<keyword evidence="1" id="KW-1133">Transmembrane helix</keyword>
<organism evidence="2">
    <name type="scientific">Woronichinia naegeliana WA131</name>
    <dbReference type="NCBI Taxonomy" id="2824559"/>
    <lineage>
        <taxon>Bacteria</taxon>
        <taxon>Bacillati</taxon>
        <taxon>Cyanobacteriota</taxon>
        <taxon>Cyanophyceae</taxon>
        <taxon>Synechococcales</taxon>
        <taxon>Coelosphaeriaceae</taxon>
        <taxon>Woronichinia</taxon>
    </lineage>
</organism>
<evidence type="ECO:0000313" key="2">
    <source>
        <dbReference type="EMBL" id="UXE64412.1"/>
    </source>
</evidence>
<dbReference type="KEGG" id="wna:KA717_19195"/>
<proteinExistence type="predicted"/>
<feature type="transmembrane region" description="Helical" evidence="1">
    <location>
        <begin position="89"/>
        <end position="110"/>
    </location>
</feature>
<feature type="transmembrane region" description="Helical" evidence="1">
    <location>
        <begin position="116"/>
        <end position="133"/>
    </location>
</feature>
<dbReference type="Proteomes" id="UP001065613">
    <property type="component" value="Chromosome"/>
</dbReference>
<gene>
    <name evidence="2" type="ORF">KA717_19195</name>
</gene>
<keyword evidence="1" id="KW-0812">Transmembrane</keyword>
<accession>A0A977L2N7</accession>